<sequence length="331" mass="38632">MTCEGIKTYLINIQMYMILMIFCKYIEARVNKTIYDNFEHKNIELKSDHIILKPTPQDNSYLFFNKLMKEDFSFEMEISVPKIKDDAFIGLYIIFTPNSFLDSSHLDNFHGILTGMQFMKNSTEIVLSINTGNNSAIKDFVKIQNNVIQMKVSFSGNLVRMELFDKGMLIYSNSLDNIDIKTRHISLINTTNKEKYDYIKISNILFNTTEISDSKVINLENIKLKYFINYNNIVIGMNDRNVAKNIFNIKNSLKLIRKNLGKIKNSKNILKVPNHDSLKDTVQNIERSLDVLKYWINDYKNDLLSECNSIISIYLLIVISIIAIRIYIKKY</sequence>
<keyword evidence="1" id="KW-1133">Transmembrane helix</keyword>
<feature type="transmembrane region" description="Helical" evidence="1">
    <location>
        <begin position="310"/>
        <end position="328"/>
    </location>
</feature>
<accession>A0A059EYZ9</accession>
<keyword evidence="3" id="KW-1185">Reference proteome</keyword>
<reference evidence="3" key="1">
    <citation type="submission" date="2013-02" db="EMBL/GenBank/DDBJ databases">
        <authorList>
            <consortium name="The Broad Institute Genome Sequencing Platform"/>
            <person name="Cuomo C."/>
            <person name="Becnel J."/>
            <person name="Sanscrainte N."/>
            <person name="Walker B."/>
            <person name="Young S.K."/>
            <person name="Zeng Q."/>
            <person name="Gargeya S."/>
            <person name="Fitzgerald M."/>
            <person name="Haas B."/>
            <person name="Abouelleil A."/>
            <person name="Alvarado L."/>
            <person name="Arachchi H.M."/>
            <person name="Berlin A.M."/>
            <person name="Chapman S.B."/>
            <person name="Dewar J."/>
            <person name="Goldberg J."/>
            <person name="Griggs A."/>
            <person name="Gujja S."/>
            <person name="Hansen M."/>
            <person name="Howarth C."/>
            <person name="Imamovic A."/>
            <person name="Larimer J."/>
            <person name="McCowan C."/>
            <person name="Murphy C."/>
            <person name="Neiman D."/>
            <person name="Pearson M."/>
            <person name="Priest M."/>
            <person name="Roberts A."/>
            <person name="Saif S."/>
            <person name="Shea T."/>
            <person name="Sisk P."/>
            <person name="Sykes S."/>
            <person name="Wortman J."/>
            <person name="Nusbaum C."/>
            <person name="Birren B."/>
        </authorList>
    </citation>
    <scope>NUCLEOTIDE SEQUENCE [LARGE SCALE GENOMIC DNA]</scope>
    <source>
        <strain evidence="3">PRA339</strain>
    </source>
</reference>
<dbReference type="EMBL" id="KK365207">
    <property type="protein sequence ID" value="KCZ80057.1"/>
    <property type="molecule type" value="Genomic_DNA"/>
</dbReference>
<dbReference type="OrthoDB" id="10301085at2759"/>
<reference evidence="2 3" key="2">
    <citation type="submission" date="2014-03" db="EMBL/GenBank/DDBJ databases">
        <title>The Genome Sequence of Anncaliia algerae insect isolate PRA339.</title>
        <authorList>
            <consortium name="The Broad Institute Genome Sequencing Platform"/>
            <consortium name="The Broad Institute Genome Sequencing Center for Infectious Disease"/>
            <person name="Cuomo C."/>
            <person name="Becnel J."/>
            <person name="Sanscrainte N."/>
            <person name="Walker B."/>
            <person name="Young S.K."/>
            <person name="Zeng Q."/>
            <person name="Gargeya S."/>
            <person name="Fitzgerald M."/>
            <person name="Haas B."/>
            <person name="Abouelleil A."/>
            <person name="Alvarado L."/>
            <person name="Arachchi H.M."/>
            <person name="Berlin A.M."/>
            <person name="Chapman S.B."/>
            <person name="Dewar J."/>
            <person name="Goldberg J."/>
            <person name="Griggs A."/>
            <person name="Gujja S."/>
            <person name="Hansen M."/>
            <person name="Howarth C."/>
            <person name="Imamovic A."/>
            <person name="Larimer J."/>
            <person name="McCowan C."/>
            <person name="Murphy C."/>
            <person name="Neiman D."/>
            <person name="Pearson M."/>
            <person name="Priest M."/>
            <person name="Roberts A."/>
            <person name="Saif S."/>
            <person name="Shea T."/>
            <person name="Sisk P."/>
            <person name="Sykes S."/>
            <person name="Wortman J."/>
            <person name="Nusbaum C."/>
            <person name="Birren B."/>
        </authorList>
    </citation>
    <scope>NUCLEOTIDE SEQUENCE [LARGE SCALE GENOMIC DNA]</scope>
    <source>
        <strain evidence="2 3">PRA339</strain>
    </source>
</reference>
<keyword evidence="1" id="KW-0472">Membrane</keyword>
<dbReference type="VEuPathDB" id="MicrosporidiaDB:H312_02546"/>
<organism evidence="2 3">
    <name type="scientific">Anncaliia algerae PRA339</name>
    <dbReference type="NCBI Taxonomy" id="1288291"/>
    <lineage>
        <taxon>Eukaryota</taxon>
        <taxon>Fungi</taxon>
        <taxon>Fungi incertae sedis</taxon>
        <taxon>Microsporidia</taxon>
        <taxon>Tubulinosematoidea</taxon>
        <taxon>Tubulinosematidae</taxon>
        <taxon>Anncaliia</taxon>
    </lineage>
</organism>
<keyword evidence="1" id="KW-0812">Transmembrane</keyword>
<evidence type="ECO:0000256" key="1">
    <source>
        <dbReference type="SAM" id="Phobius"/>
    </source>
</evidence>
<dbReference type="AlphaFoldDB" id="A0A059EYZ9"/>
<name>A0A059EYZ9_9MICR</name>
<evidence type="ECO:0000313" key="2">
    <source>
        <dbReference type="EMBL" id="KCZ80057.1"/>
    </source>
</evidence>
<proteinExistence type="predicted"/>
<gene>
    <name evidence="2" type="ORF">H312_02546</name>
</gene>
<dbReference type="HOGENOM" id="CLU_839289_0_0_1"/>
<dbReference type="Proteomes" id="UP000030655">
    <property type="component" value="Unassembled WGS sequence"/>
</dbReference>
<protein>
    <submittedName>
        <fullName evidence="2">Uncharacterized protein</fullName>
    </submittedName>
</protein>
<evidence type="ECO:0000313" key="3">
    <source>
        <dbReference type="Proteomes" id="UP000030655"/>
    </source>
</evidence>